<organism evidence="3 4">
    <name type="scientific">Oleoguttula mirabilis</name>
    <dbReference type="NCBI Taxonomy" id="1507867"/>
    <lineage>
        <taxon>Eukaryota</taxon>
        <taxon>Fungi</taxon>
        <taxon>Dikarya</taxon>
        <taxon>Ascomycota</taxon>
        <taxon>Pezizomycotina</taxon>
        <taxon>Dothideomycetes</taxon>
        <taxon>Dothideomycetidae</taxon>
        <taxon>Mycosphaerellales</taxon>
        <taxon>Teratosphaeriaceae</taxon>
        <taxon>Oleoguttula</taxon>
    </lineage>
</organism>
<gene>
    <name evidence="3" type="ORF">LTR36_000893</name>
</gene>
<feature type="domain" description="FHA" evidence="2">
    <location>
        <begin position="58"/>
        <end position="122"/>
    </location>
</feature>
<evidence type="ECO:0000313" key="4">
    <source>
        <dbReference type="Proteomes" id="UP001324427"/>
    </source>
</evidence>
<feature type="compositionally biased region" description="Polar residues" evidence="1">
    <location>
        <begin position="224"/>
        <end position="245"/>
    </location>
</feature>
<evidence type="ECO:0000256" key="1">
    <source>
        <dbReference type="SAM" id="MobiDB-lite"/>
    </source>
</evidence>
<comment type="caution">
    <text evidence="3">The sequence shown here is derived from an EMBL/GenBank/DDBJ whole genome shotgun (WGS) entry which is preliminary data.</text>
</comment>
<dbReference type="AlphaFoldDB" id="A0AAV9J3I0"/>
<dbReference type="PANTHER" id="PTHR23308">
    <property type="entry name" value="NUCLEAR INHIBITOR OF PROTEIN PHOSPHATASE-1"/>
    <property type="match status" value="1"/>
</dbReference>
<accession>A0AAV9J3I0</accession>
<feature type="compositionally biased region" description="Acidic residues" evidence="1">
    <location>
        <begin position="204"/>
        <end position="213"/>
    </location>
</feature>
<protein>
    <recommendedName>
        <fullName evidence="2">FHA domain-containing protein</fullName>
    </recommendedName>
</protein>
<feature type="region of interest" description="Disordered" evidence="1">
    <location>
        <begin position="179"/>
        <end position="248"/>
    </location>
</feature>
<feature type="region of interest" description="Disordered" evidence="1">
    <location>
        <begin position="530"/>
        <end position="549"/>
    </location>
</feature>
<dbReference type="InterPro" id="IPR050923">
    <property type="entry name" value="Cell_Proc_Reg/RNA_Proc"/>
</dbReference>
<proteinExistence type="predicted"/>
<dbReference type="SUPFAM" id="SSF49879">
    <property type="entry name" value="SMAD/FHA domain"/>
    <property type="match status" value="1"/>
</dbReference>
<keyword evidence="4" id="KW-1185">Reference proteome</keyword>
<dbReference type="SMART" id="SM00240">
    <property type="entry name" value="FHA"/>
    <property type="match status" value="1"/>
</dbReference>
<evidence type="ECO:0000313" key="3">
    <source>
        <dbReference type="EMBL" id="KAK4539210.1"/>
    </source>
</evidence>
<dbReference type="InterPro" id="IPR008984">
    <property type="entry name" value="SMAD_FHA_dom_sf"/>
</dbReference>
<sequence length="671" mass="72760">MEYADARAAYELYNSSPYTLNNTQTPTMQSYHSIPITLTSVRNPSDRRQLVISAGERVTIGRASSSEAKDLHASSDNALFDCPVVSRQHAELKAHPFRAVEEQVTITDRESMHGTCVNGTRLAPYVPFSLKSGDLIKFGEKVVRGPGKTITRTLLISQSTDTSRSDTHDGVIVTFGRSATTTKPYSRPLPPASSSRGFHVPSDSENDSDDASDNESIMSEQEKITSSAKTTPEQTKPALGTQQQPIEIETDHVAPKEIIDLEDDYVPPSAQELSTEVKAVQDTYAESEDAESVHDESEHDEESEDGDAVEDLDNLSDSDASDLSNHYDESGEVSEAEGPELMSSKKQASPELGTPDEIAKPQVHAFWRSYPKPAAPAPMYAPYPQYPTAAARANNCAMSRPPYDPIRGSYPPPLITPQDYNGPRYPAPHCPARAPSAYTYGYPGTFGGPLQSKSATDSYDSSRWDVLPRTSSLPHATTTQPYYACADFTSTATPTYPFIHQSARSADKPYGYGSQQPSSVLGATAGSMRCSSEAVSEPERQTQAASLKSKMSIPDIMDTSSTFSLEEEARPSLEEAMPELVMAMSAASPKRKADAISDVAAEPSTSEWDELYTIYNHVTQPVPAQQTAVKRARTMKRVGADMAKYATVALAGGVGMAVFLASPFAQQLLEL</sequence>
<feature type="compositionally biased region" description="Acidic residues" evidence="1">
    <location>
        <begin position="298"/>
        <end position="320"/>
    </location>
</feature>
<dbReference type="InterPro" id="IPR000253">
    <property type="entry name" value="FHA_dom"/>
</dbReference>
<feature type="region of interest" description="Disordered" evidence="1">
    <location>
        <begin position="268"/>
        <end position="360"/>
    </location>
</feature>
<dbReference type="PROSITE" id="PS50006">
    <property type="entry name" value="FHA_DOMAIN"/>
    <property type="match status" value="1"/>
</dbReference>
<dbReference type="Proteomes" id="UP001324427">
    <property type="component" value="Unassembled WGS sequence"/>
</dbReference>
<dbReference type="Pfam" id="PF00498">
    <property type="entry name" value="FHA"/>
    <property type="match status" value="1"/>
</dbReference>
<reference evidence="3 4" key="1">
    <citation type="submission" date="2021-11" db="EMBL/GenBank/DDBJ databases">
        <title>Black yeast isolated from Biological Soil Crust.</title>
        <authorList>
            <person name="Kurbessoian T."/>
        </authorList>
    </citation>
    <scope>NUCLEOTIDE SEQUENCE [LARGE SCALE GENOMIC DNA]</scope>
    <source>
        <strain evidence="3 4">CCFEE 5522</strain>
    </source>
</reference>
<dbReference type="Gene3D" id="2.60.200.20">
    <property type="match status" value="1"/>
</dbReference>
<name>A0AAV9J3I0_9PEZI</name>
<dbReference type="CDD" id="cd00060">
    <property type="entry name" value="FHA"/>
    <property type="match status" value="1"/>
</dbReference>
<evidence type="ECO:0000259" key="2">
    <source>
        <dbReference type="PROSITE" id="PS50006"/>
    </source>
</evidence>
<dbReference type="EMBL" id="JAVFHQ010000109">
    <property type="protein sequence ID" value="KAK4539210.1"/>
    <property type="molecule type" value="Genomic_DNA"/>
</dbReference>